<evidence type="ECO:0000313" key="1">
    <source>
        <dbReference type="EMBL" id="GGG88555.1"/>
    </source>
</evidence>
<dbReference type="EMBL" id="BMJW01000001">
    <property type="protein sequence ID" value="GGG88555.1"/>
    <property type="molecule type" value="Genomic_DNA"/>
</dbReference>
<accession>A0A917HS07</accession>
<gene>
    <name evidence="1" type="ORF">GCM10011416_01020</name>
</gene>
<comment type="caution">
    <text evidence="1">The sequence shown here is derived from an EMBL/GenBank/DDBJ whole genome shotgun (WGS) entry which is preliminary data.</text>
</comment>
<reference evidence="1" key="1">
    <citation type="journal article" date="2014" name="Int. J. Syst. Evol. Microbiol.">
        <title>Complete genome sequence of Corynebacterium casei LMG S-19264T (=DSM 44701T), isolated from a smear-ripened cheese.</title>
        <authorList>
            <consortium name="US DOE Joint Genome Institute (JGI-PGF)"/>
            <person name="Walter F."/>
            <person name="Albersmeier A."/>
            <person name="Kalinowski J."/>
            <person name="Ruckert C."/>
        </authorList>
    </citation>
    <scope>NUCLEOTIDE SEQUENCE</scope>
    <source>
        <strain evidence="1">CGMCC 1.15763</strain>
    </source>
</reference>
<organism evidence="1 2">
    <name type="scientific">Polaribacter pacificus</name>
    <dbReference type="NCBI Taxonomy" id="1775173"/>
    <lineage>
        <taxon>Bacteria</taxon>
        <taxon>Pseudomonadati</taxon>
        <taxon>Bacteroidota</taxon>
        <taxon>Flavobacteriia</taxon>
        <taxon>Flavobacteriales</taxon>
        <taxon>Flavobacteriaceae</taxon>
    </lineage>
</organism>
<dbReference type="Proteomes" id="UP000633278">
    <property type="component" value="Unassembled WGS sequence"/>
</dbReference>
<keyword evidence="2" id="KW-1185">Reference proteome</keyword>
<dbReference type="AlphaFoldDB" id="A0A917HS07"/>
<evidence type="ECO:0000313" key="2">
    <source>
        <dbReference type="Proteomes" id="UP000633278"/>
    </source>
</evidence>
<reference evidence="1" key="2">
    <citation type="submission" date="2020-09" db="EMBL/GenBank/DDBJ databases">
        <authorList>
            <person name="Sun Q."/>
            <person name="Zhou Y."/>
        </authorList>
    </citation>
    <scope>NUCLEOTIDE SEQUENCE</scope>
    <source>
        <strain evidence="1">CGMCC 1.15763</strain>
    </source>
</reference>
<protein>
    <submittedName>
        <fullName evidence="1">Uncharacterized protein</fullName>
    </submittedName>
</protein>
<sequence>MRSKKELEDLVKLLPKELSYTVAASGDYIYSGINLPISFELFISENSLGLKYPIGNLNISKIDAINTILENIPFGEFKHRTYGINTTKWSIWELSLKGVSKEEIPNVVQQLKKVVL</sequence>
<dbReference type="RefSeq" id="WP_188597315.1">
    <property type="nucleotide sequence ID" value="NZ_BMJW01000001.1"/>
</dbReference>
<proteinExistence type="predicted"/>
<name>A0A917HS07_9FLAO</name>